<reference evidence="3 4" key="2">
    <citation type="submission" date="2024-05" db="EMBL/GenBank/DDBJ databases">
        <authorList>
            <person name="Chen Y."/>
            <person name="Shah S."/>
            <person name="Dougan E. K."/>
            <person name="Thang M."/>
            <person name="Chan C."/>
        </authorList>
    </citation>
    <scope>NUCLEOTIDE SEQUENCE [LARGE SCALE GENOMIC DNA]</scope>
</reference>
<feature type="region of interest" description="Disordered" evidence="1">
    <location>
        <begin position="22"/>
        <end position="56"/>
    </location>
</feature>
<feature type="region of interest" description="Disordered" evidence="1">
    <location>
        <begin position="372"/>
        <end position="430"/>
    </location>
</feature>
<feature type="compositionally biased region" description="Basic and acidic residues" evidence="1">
    <location>
        <begin position="323"/>
        <end position="332"/>
    </location>
</feature>
<feature type="non-terminal residue" evidence="2">
    <location>
        <position position="773"/>
    </location>
</feature>
<feature type="compositionally biased region" description="Basic and acidic residues" evidence="1">
    <location>
        <begin position="390"/>
        <end position="403"/>
    </location>
</feature>
<dbReference type="EMBL" id="CAMXCT020000195">
    <property type="protein sequence ID" value="CAL1128685.1"/>
    <property type="molecule type" value="Genomic_DNA"/>
</dbReference>
<name>A0A9P1BMB9_9DINO</name>
<feature type="compositionally biased region" description="Polar residues" evidence="1">
    <location>
        <begin position="114"/>
        <end position="124"/>
    </location>
</feature>
<keyword evidence="4" id="KW-1185">Reference proteome</keyword>
<dbReference type="Proteomes" id="UP001152797">
    <property type="component" value="Unassembled WGS sequence"/>
</dbReference>
<dbReference type="AlphaFoldDB" id="A0A9P1BMB9"/>
<feature type="compositionally biased region" description="Basic and acidic residues" evidence="1">
    <location>
        <begin position="372"/>
        <end position="381"/>
    </location>
</feature>
<feature type="compositionally biased region" description="Basic and acidic residues" evidence="1">
    <location>
        <begin position="136"/>
        <end position="151"/>
    </location>
</feature>
<organism evidence="2">
    <name type="scientific">Cladocopium goreaui</name>
    <dbReference type="NCBI Taxonomy" id="2562237"/>
    <lineage>
        <taxon>Eukaryota</taxon>
        <taxon>Sar</taxon>
        <taxon>Alveolata</taxon>
        <taxon>Dinophyceae</taxon>
        <taxon>Suessiales</taxon>
        <taxon>Symbiodiniaceae</taxon>
        <taxon>Cladocopium</taxon>
    </lineage>
</organism>
<feature type="region of interest" description="Disordered" evidence="1">
    <location>
        <begin position="171"/>
        <end position="198"/>
    </location>
</feature>
<feature type="compositionally biased region" description="Basic and acidic residues" evidence="1">
    <location>
        <begin position="84"/>
        <end position="105"/>
    </location>
</feature>
<accession>A0A9P1BMB9</accession>
<feature type="region of interest" description="Disordered" evidence="1">
    <location>
        <begin position="70"/>
        <end position="151"/>
    </location>
</feature>
<reference evidence="2" key="1">
    <citation type="submission" date="2022-10" db="EMBL/GenBank/DDBJ databases">
        <authorList>
            <person name="Chen Y."/>
            <person name="Dougan E. K."/>
            <person name="Chan C."/>
            <person name="Rhodes N."/>
            <person name="Thang M."/>
        </authorList>
    </citation>
    <scope>NUCLEOTIDE SEQUENCE</scope>
</reference>
<feature type="compositionally biased region" description="Low complexity" evidence="1">
    <location>
        <begin position="736"/>
        <end position="747"/>
    </location>
</feature>
<proteinExistence type="predicted"/>
<evidence type="ECO:0000313" key="3">
    <source>
        <dbReference type="EMBL" id="CAL4762622.1"/>
    </source>
</evidence>
<dbReference type="OrthoDB" id="10692165at2759"/>
<feature type="region of interest" description="Disordered" evidence="1">
    <location>
        <begin position="231"/>
        <end position="286"/>
    </location>
</feature>
<comment type="caution">
    <text evidence="2">The sequence shown here is derived from an EMBL/GenBank/DDBJ whole genome shotgun (WGS) entry which is preliminary data.</text>
</comment>
<feature type="compositionally biased region" description="Basic and acidic residues" evidence="1">
    <location>
        <begin position="236"/>
        <end position="260"/>
    </location>
</feature>
<protein>
    <submittedName>
        <fullName evidence="2">Uncharacterized protein</fullName>
    </submittedName>
</protein>
<evidence type="ECO:0000256" key="1">
    <source>
        <dbReference type="SAM" id="MobiDB-lite"/>
    </source>
</evidence>
<gene>
    <name evidence="2" type="ORF">C1SCF055_LOCUS3645</name>
</gene>
<evidence type="ECO:0000313" key="4">
    <source>
        <dbReference type="Proteomes" id="UP001152797"/>
    </source>
</evidence>
<evidence type="ECO:0000313" key="2">
    <source>
        <dbReference type="EMBL" id="CAI3975310.1"/>
    </source>
</evidence>
<dbReference type="EMBL" id="CAMXCT010000195">
    <property type="protein sequence ID" value="CAI3975310.1"/>
    <property type="molecule type" value="Genomic_DNA"/>
</dbReference>
<feature type="region of interest" description="Disordered" evidence="1">
    <location>
        <begin position="736"/>
        <end position="761"/>
    </location>
</feature>
<feature type="region of interest" description="Disordered" evidence="1">
    <location>
        <begin position="298"/>
        <end position="354"/>
    </location>
</feature>
<dbReference type="EMBL" id="CAMXCT030000195">
    <property type="protein sequence ID" value="CAL4762622.1"/>
    <property type="molecule type" value="Genomic_DNA"/>
</dbReference>
<sequence length="773" mass="82610">RGNVPDKLHVYLQKCAADEGLALEAIPNSPLTTPRADSPEPGALGSTRSGGLGRPKSFEEMVAHARSKIGLWISTTDDGESQGDEGKAESKNDSKGMFRTLRDARGSGTLMSAAGSQLESSAASSDMLPGSVQHVPRTERSEKPVKPVQEEVSIEERLQRFVKKMDQFVKPAAGEPKAAEVKEEAVEPVAPKEAAPEELKEVAATAEVRPAAGERSEAKLEAFEATAEAAVQTEVPRQKDAEAKPKPVLEAVEEQKEEVALAKAPKAPKEGAAEGKAEAAPKEVKQVPEVAVAAKMLATAEGPNEEAEEAKTEAYAPPVRGAEAGKESKLEEAAVAQTPKEETAETTTKASPPVAEVAQLALKMMEAKERMDKIPTKFVKPEEEEVMEEQTPKHAQLDRKRPMEGVPHFVKPEEEEPEEGASQAENKKDLVDDLCTLERRPSSISLTVARPSTLRQGLDADATLSRRDVGPVGAAEFSRAVSPETARYTPTPGVVAAVATVARVKAMQRLQDPYGINQSSRTMTYTPRQMAPSRRSTPAWTELAVKAQESCQRALQVAAVPPSPGMVSMSPITLHSDSPGSVQRSPGYPVLCRSMGPTYSPPPTARTQYLGHTISSPVLHGSRSPPVPAAPGFRSGSPEPVARPLMQNSYGSYPRQGSPMVTTYRRQGSPITWRQGNPSLGAYGRQGSPTSLATYGRQGNPTSLATYGRQGSTLWTSSMLKTSTTCLASTPCLARVSPRRASPQRRPSPAPGVNDLWLPPTSAAWTQAPARLA</sequence>
<feature type="compositionally biased region" description="Basic and acidic residues" evidence="1">
    <location>
        <begin position="267"/>
        <end position="286"/>
    </location>
</feature>